<evidence type="ECO:0000313" key="7">
    <source>
        <dbReference type="Proteomes" id="UP000287247"/>
    </source>
</evidence>
<dbReference type="NCBIfam" id="NF008978">
    <property type="entry name" value="PRK12324.1-4"/>
    <property type="match status" value="1"/>
</dbReference>
<dbReference type="InterPro" id="IPR050475">
    <property type="entry name" value="Prenyltransferase_related"/>
</dbReference>
<comment type="caution">
    <text evidence="6">The sequence shown here is derived from an EMBL/GenBank/DDBJ whole genome shotgun (WGS) entry which is preliminary data.</text>
</comment>
<dbReference type="GO" id="GO:0016765">
    <property type="term" value="F:transferase activity, transferring alkyl or aryl (other than methyl) groups"/>
    <property type="evidence" value="ECO:0007669"/>
    <property type="project" value="InterPro"/>
</dbReference>
<comment type="subcellular location">
    <subcellularLocation>
        <location evidence="1">Membrane</location>
        <topology evidence="1">Multi-pass membrane protein</topology>
    </subcellularLocation>
</comment>
<dbReference type="PANTHER" id="PTHR42723">
    <property type="entry name" value="CHLOROPHYLL SYNTHASE"/>
    <property type="match status" value="1"/>
</dbReference>
<feature type="transmembrane region" description="Helical" evidence="5">
    <location>
        <begin position="234"/>
        <end position="252"/>
    </location>
</feature>
<dbReference type="InterPro" id="IPR000537">
    <property type="entry name" value="UbiA_prenyltransferase"/>
</dbReference>
<sequence>MTMLKSPYFLAIRPHQWTKNLIVFAAPLFGFSINEQSLLGSTIAFIAFCSVSSCFYLFNDIADVESDRQHPIKCQRPIASGAVKIPTAIAMAIVLLVGAILLSWWRSPFLCSIIIAYCILQVAYNLKLKHKPIVDIIAIATGFVLRACAGGAATSIHLSVWFLLCTAMLALFLAVEKRKAELRLLIIKGGKTRKVLRRYSLPLLTRMENVVTTGAIMSYALWSAGPSVNGASTSWMMITLPFVLYGIFRYQLLSEPKTKISGEVLDVHHRERTERPDEILLKDRPILLTVIFWIITVFVILWLKSQGIIQ</sequence>
<feature type="transmembrane region" description="Helical" evidence="5">
    <location>
        <begin position="78"/>
        <end position="101"/>
    </location>
</feature>
<keyword evidence="6" id="KW-0328">Glycosyltransferase</keyword>
<keyword evidence="7" id="KW-1185">Reference proteome</keyword>
<feature type="transmembrane region" description="Helical" evidence="5">
    <location>
        <begin position="158"/>
        <end position="175"/>
    </location>
</feature>
<feature type="transmembrane region" description="Helical" evidence="5">
    <location>
        <begin position="107"/>
        <end position="126"/>
    </location>
</feature>
<evidence type="ECO:0000313" key="6">
    <source>
        <dbReference type="EMBL" id="GBF81731.1"/>
    </source>
</evidence>
<protein>
    <submittedName>
        <fullName evidence="6">Phosphoribose diphosphate:decaprenyl-phosphate phosphoribosyltransferase</fullName>
    </submittedName>
</protein>
<organism evidence="6 7">
    <name type="scientific">Aphanothece sacrum FPU1</name>
    <dbReference type="NCBI Taxonomy" id="1920663"/>
    <lineage>
        <taxon>Bacteria</taxon>
        <taxon>Bacillati</taxon>
        <taxon>Cyanobacteriota</taxon>
        <taxon>Cyanophyceae</taxon>
        <taxon>Oscillatoriophycideae</taxon>
        <taxon>Chroococcales</taxon>
        <taxon>Aphanothecaceae</taxon>
        <taxon>Aphanothece</taxon>
    </lineage>
</organism>
<dbReference type="OrthoDB" id="9803632at2"/>
<keyword evidence="3 5" id="KW-1133">Transmembrane helix</keyword>
<dbReference type="GO" id="GO:0016020">
    <property type="term" value="C:membrane"/>
    <property type="evidence" value="ECO:0007669"/>
    <property type="project" value="UniProtKB-SubCell"/>
</dbReference>
<accession>A0A401IKN5</accession>
<keyword evidence="4 5" id="KW-0472">Membrane</keyword>
<keyword evidence="6" id="KW-0808">Transferase</keyword>
<feature type="transmembrane region" description="Helical" evidence="5">
    <location>
        <begin position="38"/>
        <end position="58"/>
    </location>
</feature>
<dbReference type="CDD" id="cd13963">
    <property type="entry name" value="PT_UbiA_2"/>
    <property type="match status" value="1"/>
</dbReference>
<feature type="transmembrane region" description="Helical" evidence="5">
    <location>
        <begin position="133"/>
        <end position="152"/>
    </location>
</feature>
<proteinExistence type="predicted"/>
<dbReference type="EMBL" id="BDQK01000013">
    <property type="protein sequence ID" value="GBF81731.1"/>
    <property type="molecule type" value="Genomic_DNA"/>
</dbReference>
<evidence type="ECO:0000256" key="3">
    <source>
        <dbReference type="ARBA" id="ARBA00022989"/>
    </source>
</evidence>
<name>A0A401IKN5_APHSA</name>
<dbReference type="InterPro" id="IPR044878">
    <property type="entry name" value="UbiA_sf"/>
</dbReference>
<dbReference type="AlphaFoldDB" id="A0A401IKN5"/>
<reference evidence="7" key="1">
    <citation type="submission" date="2017-05" db="EMBL/GenBank/DDBJ databases">
        <title>Physiological properties and genetic analysis related to exopolysaccharide production of fresh-water unicellular cyanobacterium Aphanothece sacrum, Suizenji Nori, that has been cultured as a food source in Japan.</title>
        <authorList>
            <person name="Kanesaki Y."/>
            <person name="Yoshikawa S."/>
            <person name="Ohki K."/>
        </authorList>
    </citation>
    <scope>NUCLEOTIDE SEQUENCE [LARGE SCALE GENOMIC DNA]</scope>
    <source>
        <strain evidence="7">FPU1</strain>
    </source>
</reference>
<evidence type="ECO:0000256" key="5">
    <source>
        <dbReference type="SAM" id="Phobius"/>
    </source>
</evidence>
<keyword evidence="2 5" id="KW-0812">Transmembrane</keyword>
<dbReference type="Gene3D" id="1.10.357.140">
    <property type="entry name" value="UbiA prenyltransferase"/>
    <property type="match status" value="1"/>
</dbReference>
<dbReference type="PANTHER" id="PTHR42723:SF1">
    <property type="entry name" value="CHLOROPHYLL SYNTHASE, CHLOROPLASTIC"/>
    <property type="match status" value="1"/>
</dbReference>
<evidence type="ECO:0000256" key="4">
    <source>
        <dbReference type="ARBA" id="ARBA00023136"/>
    </source>
</evidence>
<feature type="transmembrane region" description="Helical" evidence="5">
    <location>
        <begin position="285"/>
        <end position="303"/>
    </location>
</feature>
<gene>
    <name evidence="6" type="ORF">AsFPU1_3151</name>
</gene>
<evidence type="ECO:0000256" key="2">
    <source>
        <dbReference type="ARBA" id="ARBA00022692"/>
    </source>
</evidence>
<evidence type="ECO:0000256" key="1">
    <source>
        <dbReference type="ARBA" id="ARBA00004141"/>
    </source>
</evidence>
<dbReference type="Pfam" id="PF01040">
    <property type="entry name" value="UbiA"/>
    <property type="match status" value="1"/>
</dbReference>
<dbReference type="GO" id="GO:0016757">
    <property type="term" value="F:glycosyltransferase activity"/>
    <property type="evidence" value="ECO:0007669"/>
    <property type="project" value="UniProtKB-KW"/>
</dbReference>
<dbReference type="Proteomes" id="UP000287247">
    <property type="component" value="Unassembled WGS sequence"/>
</dbReference>